<name>A0A9W8CY36_9FUNG</name>
<feature type="region of interest" description="Disordered" evidence="1">
    <location>
        <begin position="256"/>
        <end position="296"/>
    </location>
</feature>
<feature type="compositionally biased region" description="Basic and acidic residues" evidence="1">
    <location>
        <begin position="423"/>
        <end position="434"/>
    </location>
</feature>
<feature type="region of interest" description="Disordered" evidence="1">
    <location>
        <begin position="320"/>
        <end position="343"/>
    </location>
</feature>
<evidence type="ECO:0000313" key="3">
    <source>
        <dbReference type="EMBL" id="KAJ1735494.1"/>
    </source>
</evidence>
<sequence length="541" mass="53888">MKVLSTFLLLSSALAQRDSAGRAPDAVDSLAAVADAALVSAEAAPLAASAAPESATAAPADGEKHGPVSYVPLFDFDLAPYNMALEIVADALEKLADTMEPLDVPLPLVGPGYYLEVQVKSTKGPNGRPQAGELNPVSIEGGQALPVTEIDIILPGDTAVHQTILISAQSQGTQAMEPPHSDLAASQSEPALATSKSAVDSAATLLSAAPTAVLGGLVPEDSNPASQGATSAGGSLTPSMLAGTRSASAPLIDTIPETPAAESRLTQTALTTPPMGMENMGTSASSSEGEGTSIDEVLSGGTNMASSSAWGFSSSAGGLAVRPGTSAVPSSASGPISAASTSSTSAEQSLGLGIGSGSTESGSSIVASASSIAVADGAGRSSPDPWFGLFPPFSSSAPGTAGDVSSSSDTELLYLEPESAVSESKEQSGPRESLDSGPADEATTVSELLPFPPFGGPRTQQPSDASRAYPASLGASSTSSGNAGGVETIDILDAPDENALESSIDAVIHSVIQDYRSESRPKAAVGFALIHPRSMAAPEWS</sequence>
<feature type="compositionally biased region" description="Low complexity" evidence="1">
    <location>
        <begin position="281"/>
        <end position="292"/>
    </location>
</feature>
<dbReference type="EMBL" id="JANBOI010000024">
    <property type="protein sequence ID" value="KAJ1735494.1"/>
    <property type="molecule type" value="Genomic_DNA"/>
</dbReference>
<feature type="signal peptide" evidence="2">
    <location>
        <begin position="1"/>
        <end position="15"/>
    </location>
</feature>
<dbReference type="Proteomes" id="UP001143981">
    <property type="component" value="Unassembled WGS sequence"/>
</dbReference>
<dbReference type="AlphaFoldDB" id="A0A9W8CY36"/>
<feature type="compositionally biased region" description="Low complexity" evidence="1">
    <location>
        <begin position="471"/>
        <end position="481"/>
    </location>
</feature>
<reference evidence="3" key="1">
    <citation type="submission" date="2022-07" db="EMBL/GenBank/DDBJ databases">
        <title>Phylogenomic reconstructions and comparative analyses of Kickxellomycotina fungi.</title>
        <authorList>
            <person name="Reynolds N.K."/>
            <person name="Stajich J.E."/>
            <person name="Barry K."/>
            <person name="Grigoriev I.V."/>
            <person name="Crous P."/>
            <person name="Smith M.E."/>
        </authorList>
    </citation>
    <scope>NUCLEOTIDE SEQUENCE</scope>
    <source>
        <strain evidence="3">BCRC 34381</strain>
    </source>
</reference>
<protein>
    <submittedName>
        <fullName evidence="3">Uncharacterized protein</fullName>
    </submittedName>
</protein>
<keyword evidence="2" id="KW-0732">Signal</keyword>
<proteinExistence type="predicted"/>
<feature type="chain" id="PRO_5040916641" evidence="2">
    <location>
        <begin position="16"/>
        <end position="541"/>
    </location>
</feature>
<comment type="caution">
    <text evidence="3">The sequence shown here is derived from an EMBL/GenBank/DDBJ whole genome shotgun (WGS) entry which is preliminary data.</text>
</comment>
<feature type="region of interest" description="Disordered" evidence="1">
    <location>
        <begin position="170"/>
        <end position="192"/>
    </location>
</feature>
<feature type="region of interest" description="Disordered" evidence="1">
    <location>
        <begin position="218"/>
        <end position="242"/>
    </location>
</feature>
<evidence type="ECO:0000256" key="1">
    <source>
        <dbReference type="SAM" id="MobiDB-lite"/>
    </source>
</evidence>
<evidence type="ECO:0000256" key="2">
    <source>
        <dbReference type="SAM" id="SignalP"/>
    </source>
</evidence>
<accession>A0A9W8CY36</accession>
<evidence type="ECO:0000313" key="4">
    <source>
        <dbReference type="Proteomes" id="UP001143981"/>
    </source>
</evidence>
<dbReference type="OrthoDB" id="5575691at2759"/>
<keyword evidence="4" id="KW-1185">Reference proteome</keyword>
<gene>
    <name evidence="3" type="ORF">LPJ61_000520</name>
</gene>
<feature type="compositionally biased region" description="Polar residues" evidence="1">
    <location>
        <begin position="223"/>
        <end position="238"/>
    </location>
</feature>
<feature type="region of interest" description="Disordered" evidence="1">
    <location>
        <begin position="417"/>
        <end position="487"/>
    </location>
</feature>
<feature type="compositionally biased region" description="Low complexity" evidence="1">
    <location>
        <begin position="326"/>
        <end position="343"/>
    </location>
</feature>
<organism evidence="3 4">
    <name type="scientific">Coemansia biformis</name>
    <dbReference type="NCBI Taxonomy" id="1286918"/>
    <lineage>
        <taxon>Eukaryota</taxon>
        <taxon>Fungi</taxon>
        <taxon>Fungi incertae sedis</taxon>
        <taxon>Zoopagomycota</taxon>
        <taxon>Kickxellomycotina</taxon>
        <taxon>Kickxellomycetes</taxon>
        <taxon>Kickxellales</taxon>
        <taxon>Kickxellaceae</taxon>
        <taxon>Coemansia</taxon>
    </lineage>
</organism>